<keyword evidence="2" id="KW-1185">Reference proteome</keyword>
<feature type="region of interest" description="Disordered" evidence="1">
    <location>
        <begin position="30"/>
        <end position="53"/>
    </location>
</feature>
<feature type="region of interest" description="Disordered" evidence="1">
    <location>
        <begin position="73"/>
        <end position="93"/>
    </location>
</feature>
<accession>A0A1I8IXJ5</accession>
<dbReference type="WBParaSite" id="maker-uti_cns_0018555-snap-gene-0.1-mRNA-1">
    <property type="protein sequence ID" value="maker-uti_cns_0018555-snap-gene-0.1-mRNA-1"/>
    <property type="gene ID" value="maker-uti_cns_0018555-snap-gene-0.1"/>
</dbReference>
<evidence type="ECO:0000256" key="1">
    <source>
        <dbReference type="SAM" id="MobiDB-lite"/>
    </source>
</evidence>
<sequence>VGASSLPLELQLRNPCRASWEAFNGSDRWRSLDGSSAPPWPHGPNAAERDQKPILPELRAPHVETEIALASHCGSQTPGCSVRPADGSRREAE</sequence>
<evidence type="ECO:0000313" key="2">
    <source>
        <dbReference type="Proteomes" id="UP000095280"/>
    </source>
</evidence>
<protein>
    <submittedName>
        <fullName evidence="3">F5/8 type C domain-containing protein</fullName>
    </submittedName>
</protein>
<evidence type="ECO:0000313" key="3">
    <source>
        <dbReference type="WBParaSite" id="maker-uti_cns_0018555-snap-gene-0.1-mRNA-1"/>
    </source>
</evidence>
<organism evidence="2 3">
    <name type="scientific">Macrostomum lignano</name>
    <dbReference type="NCBI Taxonomy" id="282301"/>
    <lineage>
        <taxon>Eukaryota</taxon>
        <taxon>Metazoa</taxon>
        <taxon>Spiralia</taxon>
        <taxon>Lophotrochozoa</taxon>
        <taxon>Platyhelminthes</taxon>
        <taxon>Rhabditophora</taxon>
        <taxon>Macrostomorpha</taxon>
        <taxon>Macrostomida</taxon>
        <taxon>Macrostomidae</taxon>
        <taxon>Macrostomum</taxon>
    </lineage>
</organism>
<reference evidence="3" key="1">
    <citation type="submission" date="2016-11" db="UniProtKB">
        <authorList>
            <consortium name="WormBaseParasite"/>
        </authorList>
    </citation>
    <scope>IDENTIFICATION</scope>
</reference>
<dbReference type="Proteomes" id="UP000095280">
    <property type="component" value="Unplaced"/>
</dbReference>
<dbReference type="AlphaFoldDB" id="A0A1I8IXJ5"/>
<name>A0A1I8IXJ5_9PLAT</name>
<proteinExistence type="predicted"/>